<keyword evidence="10 14" id="KW-0233">DNA recombination</keyword>
<evidence type="ECO:0000256" key="11">
    <source>
        <dbReference type="ARBA" id="ARBA00023204"/>
    </source>
</evidence>
<dbReference type="Proteomes" id="UP000541558">
    <property type="component" value="Unassembled WGS sequence"/>
</dbReference>
<dbReference type="GO" id="GO:0005524">
    <property type="term" value="F:ATP binding"/>
    <property type="evidence" value="ECO:0007669"/>
    <property type="project" value="UniProtKB-UniRule"/>
</dbReference>
<sequence length="614" mass="66884">MPAASRTSQSGLARAKNREDQWGSSNMSQPSSSQPIDWEPTPPKPKPKAPKRDNAARMKFIEQALAEAAQKPAPSQPTPLTTSSVPNKRPSTDDITGNNATAKKARVLPPGYAKQSIVASTSPSSRSTPAAQSNTPSSSAPRSKSKLAGVFLSKEQSHILRLVQEGNSLFYTGSAGTGKSVLLREIIKVLRMKFSRNPDSLGITASTGIAACNIGGQTIHSWAGIGLGVESAEELASKIRKNKKSVTRWARTRVLIIDEISMLDGNLFDKLAKIAKMLKKSPEPFGGIQVVITGDFFQLPPVSRTQPKFAFEAELWTESIKHTFNLTKVFRQSDPRFVDMLNEMRFGTLSQRSIDEFKKLSRDLQFNDNIEPTELYPMREGVDSANRARLRALGSLQSYAAMESGTITDPTQREKILSNFMAPKHLELAINAQVMLIKNVDETLVNGSLGRVVGFADPDDYAKGDSAQDASGVVGGGSMNLTAKKGPSTGSRKPYPVVEFGMTNGTKRRVLVLPEVFKFEQPGAQPSTPPAASRTQLPLILAWAMSIHKSQGQTLDRVRVDLKKIFEKGQAYVALSRATSLEGLQVLNFKPGQVMAHPKVIQWSKSLSTIQDDL</sequence>
<dbReference type="HAMAP" id="MF_03176">
    <property type="entry name" value="PIF1"/>
    <property type="match status" value="1"/>
</dbReference>
<comment type="similarity">
    <text evidence="14">Belongs to the helicase family. PIF1 subfamily.</text>
</comment>
<keyword evidence="6 14" id="KW-0347">Helicase</keyword>
<dbReference type="FunFam" id="3.40.50.300:FF:001226">
    <property type="entry name" value="ATP-dependent DNA helicase PIF1"/>
    <property type="match status" value="1"/>
</dbReference>
<keyword evidence="5 14" id="KW-0378">Hydrolase</keyword>
<organism evidence="17 18">
    <name type="scientific">Ephemerocybe angulata</name>
    <dbReference type="NCBI Taxonomy" id="980116"/>
    <lineage>
        <taxon>Eukaryota</taxon>
        <taxon>Fungi</taxon>
        <taxon>Dikarya</taxon>
        <taxon>Basidiomycota</taxon>
        <taxon>Agaricomycotina</taxon>
        <taxon>Agaricomycetes</taxon>
        <taxon>Agaricomycetidae</taxon>
        <taxon>Agaricales</taxon>
        <taxon>Agaricineae</taxon>
        <taxon>Psathyrellaceae</taxon>
        <taxon>Ephemerocybe</taxon>
    </lineage>
</organism>
<dbReference type="GO" id="GO:0043139">
    <property type="term" value="F:5'-3' DNA helicase activity"/>
    <property type="evidence" value="ECO:0007669"/>
    <property type="project" value="UniProtKB-UniRule"/>
</dbReference>
<evidence type="ECO:0000256" key="14">
    <source>
        <dbReference type="HAMAP-Rule" id="MF_03176"/>
    </source>
</evidence>
<dbReference type="EC" id="5.6.2.3" evidence="14"/>
<dbReference type="SMART" id="SM00382">
    <property type="entry name" value="AAA"/>
    <property type="match status" value="1"/>
</dbReference>
<dbReference type="GO" id="GO:0005739">
    <property type="term" value="C:mitochondrion"/>
    <property type="evidence" value="ECO:0007669"/>
    <property type="project" value="UniProtKB-SubCell"/>
</dbReference>
<keyword evidence="11 14" id="KW-0234">DNA repair</keyword>
<dbReference type="Pfam" id="PF05970">
    <property type="entry name" value="PIF1"/>
    <property type="match status" value="1"/>
</dbReference>
<dbReference type="CDD" id="cd18037">
    <property type="entry name" value="DEXSc_Pif1_like"/>
    <property type="match status" value="1"/>
</dbReference>
<dbReference type="InterPro" id="IPR051055">
    <property type="entry name" value="PIF1_helicase"/>
</dbReference>
<dbReference type="GO" id="GO:0005730">
    <property type="term" value="C:nucleolus"/>
    <property type="evidence" value="ECO:0007669"/>
    <property type="project" value="UniProtKB-SubCell"/>
</dbReference>
<keyword evidence="4 14" id="KW-0227">DNA damage</keyword>
<accession>A0A8H5FIS4</accession>
<evidence type="ECO:0000313" key="18">
    <source>
        <dbReference type="Proteomes" id="UP000541558"/>
    </source>
</evidence>
<dbReference type="InterPro" id="IPR003593">
    <property type="entry name" value="AAA+_ATPase"/>
</dbReference>
<evidence type="ECO:0000256" key="12">
    <source>
        <dbReference type="ARBA" id="ARBA00023235"/>
    </source>
</evidence>
<dbReference type="AlphaFoldDB" id="A0A8H5FIS4"/>
<dbReference type="GO" id="GO:0000723">
    <property type="term" value="P:telomere maintenance"/>
    <property type="evidence" value="ECO:0007669"/>
    <property type="project" value="InterPro"/>
</dbReference>
<keyword evidence="7 14" id="KW-0067">ATP-binding</keyword>
<dbReference type="PANTHER" id="PTHR47642">
    <property type="entry name" value="ATP-DEPENDENT DNA HELICASE"/>
    <property type="match status" value="1"/>
</dbReference>
<evidence type="ECO:0000256" key="13">
    <source>
        <dbReference type="ARBA" id="ARBA00023242"/>
    </source>
</evidence>
<dbReference type="SUPFAM" id="SSF52540">
    <property type="entry name" value="P-loop containing nucleoside triphosphate hydrolases"/>
    <property type="match status" value="2"/>
</dbReference>
<keyword evidence="13 14" id="KW-0539">Nucleus</keyword>
<feature type="compositionally biased region" description="Low complexity" evidence="15">
    <location>
        <begin position="119"/>
        <end position="133"/>
    </location>
</feature>
<feature type="domain" description="AAA+ ATPase" evidence="16">
    <location>
        <begin position="165"/>
        <end position="315"/>
    </location>
</feature>
<dbReference type="Gene3D" id="3.40.50.300">
    <property type="entry name" value="P-loop containing nucleotide triphosphate hydrolases"/>
    <property type="match status" value="2"/>
</dbReference>
<feature type="region of interest" description="Disordered" evidence="15">
    <location>
        <begin position="1"/>
        <end position="143"/>
    </location>
</feature>
<keyword evidence="12 14" id="KW-0413">Isomerase</keyword>
<gene>
    <name evidence="14" type="primary">PIF1</name>
    <name evidence="17" type="ORF">D9611_012474</name>
</gene>
<protein>
    <recommendedName>
        <fullName evidence="14">ATP-dependent DNA helicase PIF1</fullName>
        <ecNumber evidence="14">5.6.2.3</ecNumber>
    </recommendedName>
    <alternativeName>
        <fullName evidence="14">DNA 5'-3' helicase PIF1</fullName>
    </alternativeName>
    <alternativeName>
        <fullName evidence="14">DNA repair and recombination helicase PIF1</fullName>
    </alternativeName>
</protein>
<evidence type="ECO:0000256" key="15">
    <source>
        <dbReference type="SAM" id="MobiDB-lite"/>
    </source>
</evidence>
<feature type="binding site" evidence="14">
    <location>
        <begin position="173"/>
        <end position="180"/>
    </location>
    <ligand>
        <name>ATP</name>
        <dbReference type="ChEBI" id="CHEBI:30616"/>
    </ligand>
</feature>
<evidence type="ECO:0000256" key="5">
    <source>
        <dbReference type="ARBA" id="ARBA00022801"/>
    </source>
</evidence>
<dbReference type="GO" id="GO:0003697">
    <property type="term" value="F:single-stranded DNA binding"/>
    <property type="evidence" value="ECO:0007669"/>
    <property type="project" value="UniProtKB-ARBA"/>
</dbReference>
<dbReference type="OrthoDB" id="432234at2759"/>
<evidence type="ECO:0000256" key="9">
    <source>
        <dbReference type="ARBA" id="ARBA00023128"/>
    </source>
</evidence>
<feature type="compositionally biased region" description="Low complexity" evidence="15">
    <location>
        <begin position="24"/>
        <end position="35"/>
    </location>
</feature>
<dbReference type="InterPro" id="IPR010285">
    <property type="entry name" value="DNA_helicase_pif1-like_DEAD"/>
</dbReference>
<keyword evidence="3 14" id="KW-0547">Nucleotide-binding</keyword>
<keyword evidence="18" id="KW-1185">Reference proteome</keyword>
<evidence type="ECO:0000259" key="16">
    <source>
        <dbReference type="SMART" id="SM00382"/>
    </source>
</evidence>
<dbReference type="GO" id="GO:0016787">
    <property type="term" value="F:hydrolase activity"/>
    <property type="evidence" value="ECO:0007669"/>
    <property type="project" value="UniProtKB-KW"/>
</dbReference>
<dbReference type="EMBL" id="JAACJK010000014">
    <property type="protein sequence ID" value="KAF5338324.1"/>
    <property type="molecule type" value="Genomic_DNA"/>
</dbReference>
<evidence type="ECO:0000313" key="17">
    <source>
        <dbReference type="EMBL" id="KAF5338324.1"/>
    </source>
</evidence>
<dbReference type="InterPro" id="IPR048293">
    <property type="entry name" value="PIF1_RRM3_pfh1"/>
</dbReference>
<comment type="subunit">
    <text evidence="14">Monomer.</text>
</comment>
<evidence type="ECO:0000256" key="7">
    <source>
        <dbReference type="ARBA" id="ARBA00022840"/>
    </source>
</evidence>
<reference evidence="17 18" key="1">
    <citation type="journal article" date="2020" name="ISME J.">
        <title>Uncovering the hidden diversity of litter-decomposition mechanisms in mushroom-forming fungi.</title>
        <authorList>
            <person name="Floudas D."/>
            <person name="Bentzer J."/>
            <person name="Ahren D."/>
            <person name="Johansson T."/>
            <person name="Persson P."/>
            <person name="Tunlid A."/>
        </authorList>
    </citation>
    <scope>NUCLEOTIDE SEQUENCE [LARGE SCALE GENOMIC DNA]</scope>
    <source>
        <strain evidence="17 18">CBS 175.51</strain>
    </source>
</reference>
<dbReference type="GO" id="GO:0006281">
    <property type="term" value="P:DNA repair"/>
    <property type="evidence" value="ECO:0007669"/>
    <property type="project" value="UniProtKB-UniRule"/>
</dbReference>
<evidence type="ECO:0000256" key="2">
    <source>
        <dbReference type="ARBA" id="ARBA00004604"/>
    </source>
</evidence>
<comment type="catalytic activity">
    <reaction evidence="14">
        <text>ATP + H2O = ADP + phosphate + H(+)</text>
        <dbReference type="Rhea" id="RHEA:13065"/>
        <dbReference type="ChEBI" id="CHEBI:15377"/>
        <dbReference type="ChEBI" id="CHEBI:15378"/>
        <dbReference type="ChEBI" id="CHEBI:30616"/>
        <dbReference type="ChEBI" id="CHEBI:43474"/>
        <dbReference type="ChEBI" id="CHEBI:456216"/>
        <dbReference type="EC" id="5.6.2.3"/>
    </reaction>
</comment>
<comment type="function">
    <text evidence="14">DNA-dependent ATPase and 5'-3' DNA helicase required for the maintenance of both mitochondrial and nuclear genome stability.</text>
</comment>
<dbReference type="PANTHER" id="PTHR47642:SF5">
    <property type="entry name" value="ATP-DEPENDENT DNA HELICASE"/>
    <property type="match status" value="1"/>
</dbReference>
<dbReference type="CDD" id="cd18809">
    <property type="entry name" value="SF1_C_RecD"/>
    <property type="match status" value="1"/>
</dbReference>
<feature type="DNA-binding region" evidence="14">
    <location>
        <begin position="570"/>
        <end position="589"/>
    </location>
</feature>
<keyword evidence="9 14" id="KW-0496">Mitochondrion</keyword>
<comment type="subcellular location">
    <subcellularLocation>
        <location evidence="2">Nucleus</location>
        <location evidence="2">Nucleolus</location>
    </subcellularLocation>
    <subcellularLocation>
        <location evidence="14">Nucleus</location>
    </subcellularLocation>
    <subcellularLocation>
        <location evidence="14">Mitochondrion</location>
    </subcellularLocation>
</comment>
<feature type="compositionally biased region" description="Polar residues" evidence="15">
    <location>
        <begin position="1"/>
        <end position="11"/>
    </location>
</feature>
<proteinExistence type="inferred from homology"/>
<dbReference type="InterPro" id="IPR049163">
    <property type="entry name" value="Pif1-like_2B_dom"/>
</dbReference>
<feature type="compositionally biased region" description="Basic and acidic residues" evidence="15">
    <location>
        <begin position="50"/>
        <end position="60"/>
    </location>
</feature>
<evidence type="ECO:0000256" key="6">
    <source>
        <dbReference type="ARBA" id="ARBA00022806"/>
    </source>
</evidence>
<evidence type="ECO:0000256" key="3">
    <source>
        <dbReference type="ARBA" id="ARBA00022741"/>
    </source>
</evidence>
<comment type="caution">
    <text evidence="17">The sequence shown here is derived from an EMBL/GenBank/DDBJ whole genome shotgun (WGS) entry which is preliminary data.</text>
</comment>
<comment type="cofactor">
    <cofactor evidence="1 14">
        <name>Mg(2+)</name>
        <dbReference type="ChEBI" id="CHEBI:18420"/>
    </cofactor>
</comment>
<dbReference type="GO" id="GO:0006310">
    <property type="term" value="P:DNA recombination"/>
    <property type="evidence" value="ECO:0007669"/>
    <property type="project" value="UniProtKB-UniRule"/>
</dbReference>
<dbReference type="InterPro" id="IPR027417">
    <property type="entry name" value="P-loop_NTPase"/>
</dbReference>
<name>A0A8H5FIS4_9AGAR</name>
<keyword evidence="8 14" id="KW-0238">DNA-binding</keyword>
<evidence type="ECO:0000256" key="10">
    <source>
        <dbReference type="ARBA" id="ARBA00023172"/>
    </source>
</evidence>
<evidence type="ECO:0000256" key="8">
    <source>
        <dbReference type="ARBA" id="ARBA00023125"/>
    </source>
</evidence>
<evidence type="ECO:0000256" key="1">
    <source>
        <dbReference type="ARBA" id="ARBA00001946"/>
    </source>
</evidence>
<evidence type="ECO:0000256" key="4">
    <source>
        <dbReference type="ARBA" id="ARBA00022763"/>
    </source>
</evidence>
<dbReference type="Pfam" id="PF21530">
    <property type="entry name" value="Pif1_2B_dom"/>
    <property type="match status" value="1"/>
</dbReference>